<dbReference type="InterPro" id="IPR038352">
    <property type="entry name" value="Imelysin_sf"/>
</dbReference>
<dbReference type="PANTHER" id="PTHR39192:SF1">
    <property type="entry name" value="IRON UPTAKE SYSTEM COMPONENT EFEO"/>
    <property type="match status" value="1"/>
</dbReference>
<evidence type="ECO:0000256" key="3">
    <source>
        <dbReference type="ARBA" id="ARBA00022729"/>
    </source>
</evidence>
<dbReference type="Proteomes" id="UP000638648">
    <property type="component" value="Unassembled WGS sequence"/>
</dbReference>
<dbReference type="InterPro" id="IPR018976">
    <property type="entry name" value="Imelysin-like"/>
</dbReference>
<dbReference type="InterPro" id="IPR050894">
    <property type="entry name" value="EfeM/EfeO_iron_uptake"/>
</dbReference>
<keyword evidence="6" id="KW-1185">Reference proteome</keyword>
<evidence type="ECO:0000256" key="1">
    <source>
        <dbReference type="ARBA" id="ARBA00004196"/>
    </source>
</evidence>
<organism evidence="5 6">
    <name type="scientific">Actinopolymorpha pittospori</name>
    <dbReference type="NCBI Taxonomy" id="648752"/>
    <lineage>
        <taxon>Bacteria</taxon>
        <taxon>Bacillati</taxon>
        <taxon>Actinomycetota</taxon>
        <taxon>Actinomycetes</taxon>
        <taxon>Propionibacteriales</taxon>
        <taxon>Actinopolymorphaceae</taxon>
        <taxon>Actinopolymorpha</taxon>
    </lineage>
</organism>
<gene>
    <name evidence="5" type="ORF">HEB94_000912</name>
</gene>
<dbReference type="GO" id="GO:0030313">
    <property type="term" value="C:cell envelope"/>
    <property type="evidence" value="ECO:0007669"/>
    <property type="project" value="UniProtKB-SubCell"/>
</dbReference>
<comment type="similarity">
    <text evidence="2">Belongs to the EfeM/EfeO family.</text>
</comment>
<comment type="caution">
    <text evidence="5">The sequence shown here is derived from an EMBL/GenBank/DDBJ whole genome shotgun (WGS) entry which is preliminary data.</text>
</comment>
<accession>A0A927MQ76</accession>
<proteinExistence type="inferred from homology"/>
<evidence type="ECO:0000256" key="2">
    <source>
        <dbReference type="ARBA" id="ARBA00005989"/>
    </source>
</evidence>
<evidence type="ECO:0000313" key="5">
    <source>
        <dbReference type="EMBL" id="MBE1604064.1"/>
    </source>
</evidence>
<dbReference type="Pfam" id="PF09375">
    <property type="entry name" value="Peptidase_M75"/>
    <property type="match status" value="1"/>
</dbReference>
<dbReference type="RefSeq" id="WP_192748714.1">
    <property type="nucleotide sequence ID" value="NZ_BAABJL010000135.1"/>
</dbReference>
<comment type="subcellular location">
    <subcellularLocation>
        <location evidence="1">Cell envelope</location>
    </subcellularLocation>
</comment>
<feature type="domain" description="Imelysin-like" evidence="4">
    <location>
        <begin position="95"/>
        <end position="300"/>
    </location>
</feature>
<name>A0A927MQ76_9ACTN</name>
<dbReference type="PANTHER" id="PTHR39192">
    <property type="entry name" value="IRON UPTAKE SYSTEM COMPONENT EFEO"/>
    <property type="match status" value="1"/>
</dbReference>
<dbReference type="CDD" id="cd14656">
    <property type="entry name" value="Imelysin-like_EfeO"/>
    <property type="match status" value="1"/>
</dbReference>
<sequence length="335" mass="36714">MGTYTFVVYNDEGDDMEVYLQDVKTEQIYLEVENFGGGATRRVTATLPPASYRWVCITSYTIKFSKPVTVTGDELPERVHGVTPVTPLDLRIPINRYVAWVQSQLPTLSRQVKQLQADLHAGNVAAAKRDWLTAHLTYETLGAAYRAFGDLDDAINADPPGDPAAVVKFEGFRKIEAMLWAGKPAKAIAPHGDALVAAVGRLATELIKPNAITPLDIGIRAHEILEDTLGSDLNGVGDAGSHSELATVNANLTGTRHALDPLLPLLEKQDPYLAETQQWLKKTQQLVQSYHHRDGWIPLSSLTIGQRAELNADVQQTVELLSHVAVITEPRNGTR</sequence>
<evidence type="ECO:0000259" key="4">
    <source>
        <dbReference type="Pfam" id="PF09375"/>
    </source>
</evidence>
<dbReference type="InterPro" id="IPR034981">
    <property type="entry name" value="Imelysin-like_EfeO/Algp7"/>
</dbReference>
<dbReference type="EMBL" id="JADBEM010000001">
    <property type="protein sequence ID" value="MBE1604064.1"/>
    <property type="molecule type" value="Genomic_DNA"/>
</dbReference>
<dbReference type="Gene3D" id="1.20.1420.20">
    <property type="entry name" value="M75 peptidase, HXXE motif"/>
    <property type="match status" value="1"/>
</dbReference>
<dbReference type="AlphaFoldDB" id="A0A927MQ76"/>
<evidence type="ECO:0000313" key="6">
    <source>
        <dbReference type="Proteomes" id="UP000638648"/>
    </source>
</evidence>
<keyword evidence="3" id="KW-0732">Signal</keyword>
<protein>
    <submittedName>
        <fullName evidence="5">Iron uptake system component EfeO</fullName>
    </submittedName>
</protein>
<reference evidence="5" key="1">
    <citation type="submission" date="2020-10" db="EMBL/GenBank/DDBJ databases">
        <title>Sequencing the genomes of 1000 actinobacteria strains.</title>
        <authorList>
            <person name="Klenk H.-P."/>
        </authorList>
    </citation>
    <scope>NUCLEOTIDE SEQUENCE</scope>
    <source>
        <strain evidence="5">DSM 45354</strain>
    </source>
</reference>